<reference evidence="2 3" key="1">
    <citation type="submission" date="2023-08" db="EMBL/GenBank/DDBJ databases">
        <title>A Necator americanus chromosomal reference genome.</title>
        <authorList>
            <person name="Ilik V."/>
            <person name="Petrzelkova K.J."/>
            <person name="Pardy F."/>
            <person name="Fuh T."/>
            <person name="Niatou-Singa F.S."/>
            <person name="Gouil Q."/>
            <person name="Baker L."/>
            <person name="Ritchie M.E."/>
            <person name="Jex A.R."/>
            <person name="Gazzola D."/>
            <person name="Li H."/>
            <person name="Toshio Fujiwara R."/>
            <person name="Zhan B."/>
            <person name="Aroian R.V."/>
            <person name="Pafco B."/>
            <person name="Schwarz E.M."/>
        </authorList>
    </citation>
    <scope>NUCLEOTIDE SEQUENCE [LARGE SCALE GENOMIC DNA]</scope>
    <source>
        <strain evidence="2 3">Aroian</strain>
        <tissue evidence="2">Whole animal</tissue>
    </source>
</reference>
<sequence length="395" mass="44761">MVPLPLELDSLWSYHRPVERTNCSIHHVPPPPHFQSNYWRSWQEGVDNSVQGTTHMHESTHFDVANSLALSPVEPASLCSYGRPAENTNGSIHRSPSPPPYFQPNYWRPWQKGETSSVQKIAHTHGSTHFETANSMPPLPLEPAPQSSHNLLAERTKKSAHRFPPRASVQPTWKSREEVHSFRGNTHAKASSDFESVDSLAHWAVKPAPLCSPHRHVERAKKSPRRFPPRASVQSNWNLWQEVDSFRGNTHTQASSHFESADSLAPLGVEHAPLCSHHRHVECPNSSIHHFLPRPLVQHNWGLWQEEEVKSVPGAIHRLPSSHFETADLLAPLPLEPAPQCPHHLHEERENVSIPTTAASVFEPTQWWNPSVCSLPREDPSQDKCLLPLRQRPQR</sequence>
<evidence type="ECO:0000313" key="3">
    <source>
        <dbReference type="Proteomes" id="UP001303046"/>
    </source>
</evidence>
<keyword evidence="3" id="KW-1185">Reference proteome</keyword>
<organism evidence="2 3">
    <name type="scientific">Necator americanus</name>
    <name type="common">Human hookworm</name>
    <dbReference type="NCBI Taxonomy" id="51031"/>
    <lineage>
        <taxon>Eukaryota</taxon>
        <taxon>Metazoa</taxon>
        <taxon>Ecdysozoa</taxon>
        <taxon>Nematoda</taxon>
        <taxon>Chromadorea</taxon>
        <taxon>Rhabditida</taxon>
        <taxon>Rhabditina</taxon>
        <taxon>Rhabditomorpha</taxon>
        <taxon>Strongyloidea</taxon>
        <taxon>Ancylostomatidae</taxon>
        <taxon>Bunostominae</taxon>
        <taxon>Necator</taxon>
    </lineage>
</organism>
<comment type="caution">
    <text evidence="2">The sequence shown here is derived from an EMBL/GenBank/DDBJ whole genome shotgun (WGS) entry which is preliminary data.</text>
</comment>
<dbReference type="Proteomes" id="UP001303046">
    <property type="component" value="Unassembled WGS sequence"/>
</dbReference>
<dbReference type="EMBL" id="JAVFWL010000006">
    <property type="protein sequence ID" value="KAK6760593.1"/>
    <property type="molecule type" value="Genomic_DNA"/>
</dbReference>
<protein>
    <submittedName>
        <fullName evidence="2">Uncharacterized protein</fullName>
    </submittedName>
</protein>
<proteinExistence type="predicted"/>
<gene>
    <name evidence="2" type="primary">Necator_chrX.g22050</name>
    <name evidence="2" type="ORF">RB195_021889</name>
</gene>
<evidence type="ECO:0000313" key="2">
    <source>
        <dbReference type="EMBL" id="KAK6760593.1"/>
    </source>
</evidence>
<evidence type="ECO:0000256" key="1">
    <source>
        <dbReference type="SAM" id="MobiDB-lite"/>
    </source>
</evidence>
<name>A0ABR1EDP7_NECAM</name>
<accession>A0ABR1EDP7</accession>
<feature type="region of interest" description="Disordered" evidence="1">
    <location>
        <begin position="376"/>
        <end position="395"/>
    </location>
</feature>
<feature type="region of interest" description="Disordered" evidence="1">
    <location>
        <begin position="156"/>
        <end position="176"/>
    </location>
</feature>